<dbReference type="HOGENOM" id="CLU_3094333_0_0_2"/>
<dbReference type="Proteomes" id="UP000008138">
    <property type="component" value="Chromosome"/>
</dbReference>
<dbReference type="RefSeq" id="WP_013680196.1">
    <property type="nucleotide sequence ID" value="NC_015315.1"/>
</dbReference>
<dbReference type="Gene3D" id="2.40.10.230">
    <property type="entry name" value="Probable tRNA pseudouridine synthase domain"/>
    <property type="match status" value="1"/>
</dbReference>
<dbReference type="SUPFAM" id="SSF50447">
    <property type="entry name" value="Translation proteins"/>
    <property type="match status" value="1"/>
</dbReference>
<dbReference type="KEGG" id="tuz:TUZN_1385"/>
<dbReference type="eggNOG" id="arCOG02466">
    <property type="taxonomic scope" value="Archaea"/>
</dbReference>
<dbReference type="EMBL" id="CP002590">
    <property type="protein sequence ID" value="AEA12861.1"/>
    <property type="molecule type" value="Genomic_DNA"/>
</dbReference>
<reference evidence="1 2" key="1">
    <citation type="journal article" date="2011" name="J. Bacteriol.">
        <title>Complete genome sequence of the thermoacidophilic crenarchaeon Thermoproteus uzoniensis 768-20.</title>
        <authorList>
            <person name="Mardanov A.V."/>
            <person name="Gumerov V.M."/>
            <person name="Beletsky A.V."/>
            <person name="Prokofeva M.I."/>
            <person name="Bonch-Osmolovskaya E.A."/>
            <person name="Ravin N.V."/>
            <person name="Skryabin K.G."/>
        </authorList>
    </citation>
    <scope>NUCLEOTIDE SEQUENCE [LARGE SCALE GENOMIC DNA]</scope>
    <source>
        <strain evidence="1 2">768-20</strain>
    </source>
</reference>
<dbReference type="InterPro" id="IPR009000">
    <property type="entry name" value="Transl_B-barrel_sf"/>
</dbReference>
<evidence type="ECO:0000313" key="2">
    <source>
        <dbReference type="Proteomes" id="UP000008138"/>
    </source>
</evidence>
<gene>
    <name evidence="1" type="ordered locus">TUZN_1385</name>
</gene>
<dbReference type="AlphaFoldDB" id="F2L1C5"/>
<sequence>MKKVGVLYDVIGNVEEPYGLIKPAAIDNSVIGQAIYIDEADLKKKRRRGGT</sequence>
<organism evidence="1 2">
    <name type="scientific">Thermoproteus uzoniensis (strain 768-20)</name>
    <dbReference type="NCBI Taxonomy" id="999630"/>
    <lineage>
        <taxon>Archaea</taxon>
        <taxon>Thermoproteota</taxon>
        <taxon>Thermoprotei</taxon>
        <taxon>Thermoproteales</taxon>
        <taxon>Thermoproteaceae</taxon>
        <taxon>Thermoproteus</taxon>
    </lineage>
</organism>
<keyword evidence="2" id="KW-1185">Reference proteome</keyword>
<name>F2L1C5_THEU7</name>
<dbReference type="STRING" id="999630.TUZN_1385"/>
<reference key="2">
    <citation type="submission" date="2011-03" db="EMBL/GenBank/DDBJ databases">
        <title>Complete genome sequence of the thermoacidophilic crenarchaeon Thermoproteus uzoniensis 768-20.</title>
        <authorList>
            <person name="Mardanov A.V."/>
            <person name="Gumerov V.M."/>
            <person name="Beletsky A.V."/>
            <person name="Prokofeva M.I."/>
            <person name="Bonch-Osmolovskaya E.A."/>
            <person name="Ravin N.V."/>
            <person name="Skryabin K.G."/>
        </authorList>
    </citation>
    <scope>NUCLEOTIDE SEQUENCE</scope>
    <source>
        <strain>768-20</strain>
    </source>
</reference>
<dbReference type="GeneID" id="70537535"/>
<dbReference type="InterPro" id="IPR038664">
    <property type="entry name" value="Gar1/Naf1_Cbf5-bd_sf"/>
</dbReference>
<proteinExistence type="predicted"/>
<accession>F2L1C5</accession>
<evidence type="ECO:0000313" key="1">
    <source>
        <dbReference type="EMBL" id="AEA12861.1"/>
    </source>
</evidence>
<protein>
    <submittedName>
        <fullName evidence="1">RNA-binding protein</fullName>
    </submittedName>
</protein>